<accession>A0A4U6RI65</accession>
<comment type="caution">
    <text evidence="2">The sequence shown here is derived from an EMBL/GenBank/DDBJ whole genome shotgun (WGS) entry which is preliminary data.</text>
</comment>
<evidence type="ECO:0000256" key="1">
    <source>
        <dbReference type="SAM" id="MobiDB-lite"/>
    </source>
</evidence>
<organism evidence="2 3">
    <name type="scientific">Bradyrhizobium elkanii</name>
    <dbReference type="NCBI Taxonomy" id="29448"/>
    <lineage>
        <taxon>Bacteria</taxon>
        <taxon>Pseudomonadati</taxon>
        <taxon>Pseudomonadota</taxon>
        <taxon>Alphaproteobacteria</taxon>
        <taxon>Hyphomicrobiales</taxon>
        <taxon>Nitrobacteraceae</taxon>
        <taxon>Bradyrhizobium</taxon>
    </lineage>
</organism>
<dbReference type="AlphaFoldDB" id="A0A4U6RI65"/>
<gene>
    <name evidence="2" type="ORF">FDV58_36280</name>
</gene>
<feature type="region of interest" description="Disordered" evidence="1">
    <location>
        <begin position="74"/>
        <end position="100"/>
    </location>
</feature>
<dbReference type="Proteomes" id="UP000305095">
    <property type="component" value="Unassembled WGS sequence"/>
</dbReference>
<proteinExistence type="predicted"/>
<evidence type="ECO:0000313" key="2">
    <source>
        <dbReference type="EMBL" id="TKV73670.1"/>
    </source>
</evidence>
<evidence type="ECO:0000313" key="3">
    <source>
        <dbReference type="Proteomes" id="UP000305095"/>
    </source>
</evidence>
<dbReference type="EMBL" id="SZZP01000033">
    <property type="protein sequence ID" value="TKV73670.1"/>
    <property type="molecule type" value="Genomic_DNA"/>
</dbReference>
<sequence length="100" mass="10765">MTELTEIFVAIALGTAPDTAGTVDDKSMSARIHRSEDAGGPMQGDPNHICANGTDRTARIVRLNVRSMRAVKTRSELPGPDLHFAGRRHDTATLAAANRR</sequence>
<name>A0A4U6RI65_BRAEL</name>
<feature type="region of interest" description="Disordered" evidence="1">
    <location>
        <begin position="19"/>
        <end position="48"/>
    </location>
</feature>
<dbReference type="RefSeq" id="WP_137483364.1">
    <property type="nucleotide sequence ID" value="NZ_SZZP01000033.1"/>
</dbReference>
<feature type="compositionally biased region" description="Basic and acidic residues" evidence="1">
    <location>
        <begin position="23"/>
        <end position="37"/>
    </location>
</feature>
<protein>
    <submittedName>
        <fullName evidence="2">Uncharacterized protein</fullName>
    </submittedName>
</protein>
<reference evidence="2 3" key="1">
    <citation type="submission" date="2019-05" db="EMBL/GenBank/DDBJ databases">
        <title>Draft Genome of Bradyrhizobium elkanii strain SEMIA 938, Used in Commercial Inoculants for Lupinus spp. in Brazil.</title>
        <authorList>
            <person name="Hungria M."/>
            <person name="Delamuta J.R.M."/>
            <person name="Ribeiro R.A."/>
            <person name="Nogueira M.A."/>
        </authorList>
    </citation>
    <scope>NUCLEOTIDE SEQUENCE [LARGE SCALE GENOMIC DNA]</scope>
    <source>
        <strain evidence="2 3">Semia 938</strain>
    </source>
</reference>